<reference evidence="8 9" key="1">
    <citation type="submission" date="2017-02" db="EMBL/GenBank/DDBJ databases">
        <authorList>
            <person name="Peterson S.W."/>
        </authorList>
    </citation>
    <scope>NUCLEOTIDE SEQUENCE [LARGE SCALE GENOMIC DNA]</scope>
    <source>
        <strain evidence="8 9">USBA 369</strain>
    </source>
</reference>
<dbReference type="STRING" id="1365950.SAMN05428963_104226"/>
<keyword evidence="4" id="KW-1003">Cell membrane</keyword>
<dbReference type="AlphaFoldDB" id="A0A1T4PXD2"/>
<evidence type="ECO:0000256" key="6">
    <source>
        <dbReference type="ARBA" id="ARBA00025321"/>
    </source>
</evidence>
<evidence type="ECO:0000256" key="3">
    <source>
        <dbReference type="ARBA" id="ARBA00020552"/>
    </source>
</evidence>
<evidence type="ECO:0000256" key="7">
    <source>
        <dbReference type="SAM" id="SignalP"/>
    </source>
</evidence>
<comment type="function">
    <text evidence="6">Has immunoglobulin-binding and hemagglutination properties, and can bind to mannose. Essential for virulence. May be involved in LPS biosynthesis or polysaccharide transport.</text>
</comment>
<accession>A0A1T4PXD2</accession>
<evidence type="ECO:0000313" key="9">
    <source>
        <dbReference type="Proteomes" id="UP000190135"/>
    </source>
</evidence>
<evidence type="ECO:0000256" key="1">
    <source>
        <dbReference type="ARBA" id="ARBA00004167"/>
    </source>
</evidence>
<keyword evidence="5" id="KW-0430">Lectin</keyword>
<keyword evidence="7" id="KW-0732">Signal</keyword>
<dbReference type="InterPro" id="IPR012413">
    <property type="entry name" value="BA14K"/>
</dbReference>
<comment type="similarity">
    <text evidence="2">Belongs to the BA14k family.</text>
</comment>
<dbReference type="GO" id="GO:0030246">
    <property type="term" value="F:carbohydrate binding"/>
    <property type="evidence" value="ECO:0007669"/>
    <property type="project" value="UniProtKB-KW"/>
</dbReference>
<keyword evidence="9" id="KW-1185">Reference proteome</keyword>
<feature type="chain" id="PRO_5012007041" description="Lectin-like protein BA14k" evidence="7">
    <location>
        <begin position="24"/>
        <end position="148"/>
    </location>
</feature>
<name>A0A1T4PXD2_9HYPH</name>
<evidence type="ECO:0000256" key="4">
    <source>
        <dbReference type="ARBA" id="ARBA00022475"/>
    </source>
</evidence>
<evidence type="ECO:0000256" key="5">
    <source>
        <dbReference type="ARBA" id="ARBA00022734"/>
    </source>
</evidence>
<keyword evidence="4" id="KW-0472">Membrane</keyword>
<dbReference type="RefSeq" id="WP_245318887.1">
    <property type="nucleotide sequence ID" value="NZ_FUXL01000004.1"/>
</dbReference>
<organism evidence="8 9">
    <name type="scientific">Consotaella salsifontis</name>
    <dbReference type="NCBI Taxonomy" id="1365950"/>
    <lineage>
        <taxon>Bacteria</taxon>
        <taxon>Pseudomonadati</taxon>
        <taxon>Pseudomonadota</taxon>
        <taxon>Alphaproteobacteria</taxon>
        <taxon>Hyphomicrobiales</taxon>
        <taxon>Aurantimonadaceae</taxon>
        <taxon>Consotaella</taxon>
    </lineage>
</organism>
<gene>
    <name evidence="8" type="ORF">SAMN05428963_104226</name>
</gene>
<dbReference type="Proteomes" id="UP000190135">
    <property type="component" value="Unassembled WGS sequence"/>
</dbReference>
<dbReference type="GO" id="GO:0016020">
    <property type="term" value="C:membrane"/>
    <property type="evidence" value="ECO:0007669"/>
    <property type="project" value="UniProtKB-SubCell"/>
</dbReference>
<comment type="subcellular location">
    <subcellularLocation>
        <location evidence="1">Membrane</location>
        <topology evidence="1">Single-pass membrane protein</topology>
    </subcellularLocation>
</comment>
<protein>
    <recommendedName>
        <fullName evidence="3">Lectin-like protein BA14k</fullName>
    </recommendedName>
</protein>
<dbReference type="EMBL" id="FUXL01000004">
    <property type="protein sequence ID" value="SJZ96172.1"/>
    <property type="molecule type" value="Genomic_DNA"/>
</dbReference>
<sequence length="148" mass="17141">MRKFFTAFASAALVAVTTLSSIAVTTNPASAQMRDRERYVERYCARNPRDSDCRDFRRGHRHWDERRYQRWYRKHHDRNDNAAAAIFGLAAGIAGGIAAGANAPRDRGDRGVREMTRHQERCANRYRSYDFRSDTYIGNDGRRHACRL</sequence>
<evidence type="ECO:0000256" key="2">
    <source>
        <dbReference type="ARBA" id="ARBA00010270"/>
    </source>
</evidence>
<dbReference type="Pfam" id="PF07886">
    <property type="entry name" value="BA14K"/>
    <property type="match status" value="1"/>
</dbReference>
<feature type="signal peptide" evidence="7">
    <location>
        <begin position="1"/>
        <end position="23"/>
    </location>
</feature>
<evidence type="ECO:0000313" key="8">
    <source>
        <dbReference type="EMBL" id="SJZ96172.1"/>
    </source>
</evidence>
<proteinExistence type="inferred from homology"/>